<dbReference type="KEGG" id="hazt:108681883"/>
<dbReference type="InterPro" id="IPR027417">
    <property type="entry name" value="P-loop_NTPase"/>
</dbReference>
<dbReference type="CDD" id="cd02019">
    <property type="entry name" value="NK"/>
    <property type="match status" value="1"/>
</dbReference>
<dbReference type="Gene3D" id="3.40.50.300">
    <property type="entry name" value="P-loop containing nucleotide triphosphate hydrolases"/>
    <property type="match status" value="2"/>
</dbReference>
<dbReference type="PANTHER" id="PTHR46312:SF2">
    <property type="entry name" value="NUCLEOTIDE-BINDING OLIGOMERIZATION DOMAIN-CONTAINING PROTEIN 2-LIKE"/>
    <property type="match status" value="1"/>
</dbReference>
<dbReference type="InterPro" id="IPR007111">
    <property type="entry name" value="NACHT_NTPase"/>
</dbReference>
<feature type="domain" description="NACHT" evidence="1">
    <location>
        <begin position="279"/>
        <end position="439"/>
    </location>
</feature>
<evidence type="ECO:0000259" key="1">
    <source>
        <dbReference type="Pfam" id="PF05729"/>
    </source>
</evidence>
<dbReference type="SUPFAM" id="SSF52540">
    <property type="entry name" value="P-loop containing nucleoside triphosphate hydrolases"/>
    <property type="match status" value="1"/>
</dbReference>
<gene>
    <name evidence="3" type="primary">LOC108681883</name>
</gene>
<evidence type="ECO:0000313" key="2">
    <source>
        <dbReference type="Proteomes" id="UP000694843"/>
    </source>
</evidence>
<protein>
    <submittedName>
        <fullName evidence="3">Uncharacterized protein LOC108681883</fullName>
    </submittedName>
</protein>
<sequence>MAAITQTISLLPGIELSPLEANRCRNNFAVQVPMCKVFRTVLEWECSDRQLGQTYADYFEQKKQQYEDRHTALAAQKCNKFKLPKIGLPLNTMKKLQEEPSKYDVTLMCSFLCEIFKSKVSYTLIGHERSLSQLECLLKTAKNMRNDVMHEVADDSVSPLKFDEIVKAMHDVIDEAGNVYCIPADEVTSFKTQIDGMWDEVRTDKEKAKAYCCSFLQNFGNEEAKVMWEAMLSEDTLLFGEDKVERSKVFHSLELTIQKPGLQAGRISYKELLSDTDKRFILVSGVSGSGKSTLLKNLVIQFHGISDADVEMINLKTFNLILIYECRNRSIEEFSVVVQQNFENVCLKLGTETVVQTIIHSNPIILVDGYDECHKDAFKVVDQLVDKMKNHECRVIITTRPSHFEELKNHLKQKLLVFQDYEISEISDIEDQKTFLEKYEKHANRHAHEVVKTFSSLERNIQELFVHPIYLVLFCQLVWNFPERIYNWTSHAEVAHDIYRLYKKMVDSKLASYSIVDKDGLVNDLFRDVAKFSFQTIAENQLVFSEDQVGELKSSFRKTLGEYGARGELDPKALVGVVLKMKRHLNDFDSCTYFFHHKSIQELFASKTVIKELRKNNCLSSDLHGVSRVSQNLQGVLAYVLIELSAVENSNVFKRHWRRLKDAAKAVGADKKFWQQVLLSSPHSQPVAKETARAYMAHNKDWNIGSGRDADTVALLLLHQQPATLCVSLLEAPAPESWRQVAQTFKRVLELRLLSEGNDTQPCDHMLVALSSSSCSLSIFIGRVKNASSIRSLARIASSETELTIYTDPHVDLKPLQDKHLELWVIVEPTSEGDFVALPSSVHLCLRVKPVARDQQESLTRTILGLAPADNRFQRLEVRDCDLTEAQLLETLGELQREGLRTLFRDRKIHAGPSRVLTIREKNFALILTDEPPLPPQAGTCRPVAATRLKSPASLPVAPAVGGENLCPLASSCGDLDAVYRSLYALNVVLPLALRFVFEKEFAGKRPQDTYAEHLLLNCQPVYRPWLVSRIEKSLASEDFTKREFEEIDLRPFDSYHLIQLIYELLDTMSNRIFNEFNGERNYRNMIAILANVQRARVDVYSSLLDASKLVMCPEGVINFVFELISEAANLYQVSEAETEQVKEACHSLSDMYKSAVRIDDDAFAAFRVLRENRERMTGLASKIKFDGRDIWLHKFPPVICTEQFLCSNVGRLYPSEHDFNQNRHWEIIYGEYKGVFIYYKCRDRETKSFRYYIEQNFPEACNKIGADNVEYVLTKLLPLILVDGYDEANAMSCVVVEEIINKFSKFPSELVTTTRPDAAFSKRKLLRKARNSETHILPFRLKYLEKTLLWSNPDNRYVLRPNTFVTFPVQSGPIEFSIAE</sequence>
<dbReference type="PANTHER" id="PTHR46312">
    <property type="entry name" value="NACHT DOMAIN-CONTAINING PROTEIN"/>
    <property type="match status" value="1"/>
</dbReference>
<accession>A0A8B7PJV5</accession>
<dbReference type="OrthoDB" id="120976at2759"/>
<reference evidence="3" key="1">
    <citation type="submission" date="2025-08" db="UniProtKB">
        <authorList>
            <consortium name="RefSeq"/>
        </authorList>
    </citation>
    <scope>IDENTIFICATION</scope>
    <source>
        <tissue evidence="3">Whole organism</tissue>
    </source>
</reference>
<dbReference type="RefSeq" id="XP_018026448.1">
    <property type="nucleotide sequence ID" value="XM_018170959.2"/>
</dbReference>
<dbReference type="GeneID" id="108681883"/>
<dbReference type="Proteomes" id="UP000694843">
    <property type="component" value="Unplaced"/>
</dbReference>
<keyword evidence="2" id="KW-1185">Reference proteome</keyword>
<name>A0A8B7PJV5_HYAAZ</name>
<dbReference type="Pfam" id="PF05729">
    <property type="entry name" value="NACHT"/>
    <property type="match status" value="1"/>
</dbReference>
<evidence type="ECO:0000313" key="3">
    <source>
        <dbReference type="RefSeq" id="XP_018026448.1"/>
    </source>
</evidence>
<organism evidence="2 3">
    <name type="scientific">Hyalella azteca</name>
    <name type="common">Amphipod</name>
    <dbReference type="NCBI Taxonomy" id="294128"/>
    <lineage>
        <taxon>Eukaryota</taxon>
        <taxon>Metazoa</taxon>
        <taxon>Ecdysozoa</taxon>
        <taxon>Arthropoda</taxon>
        <taxon>Crustacea</taxon>
        <taxon>Multicrustacea</taxon>
        <taxon>Malacostraca</taxon>
        <taxon>Eumalacostraca</taxon>
        <taxon>Peracarida</taxon>
        <taxon>Amphipoda</taxon>
        <taxon>Senticaudata</taxon>
        <taxon>Talitrida</taxon>
        <taxon>Talitroidea</taxon>
        <taxon>Hyalellidae</taxon>
        <taxon>Hyalella</taxon>
    </lineage>
</organism>
<proteinExistence type="predicted"/>